<accession>A0A5Q0BSD3</accession>
<dbReference type="Proteomes" id="UP000325755">
    <property type="component" value="Chromosome"/>
</dbReference>
<organism evidence="1 2">
    <name type="scientific">Candidatus Methylospira mobilis</name>
    <dbReference type="NCBI Taxonomy" id="1808979"/>
    <lineage>
        <taxon>Bacteria</taxon>
        <taxon>Pseudomonadati</taxon>
        <taxon>Pseudomonadota</taxon>
        <taxon>Gammaproteobacteria</taxon>
        <taxon>Methylococcales</taxon>
        <taxon>Methylococcaceae</taxon>
        <taxon>Candidatus Methylospira</taxon>
    </lineage>
</organism>
<evidence type="ECO:0000313" key="2">
    <source>
        <dbReference type="Proteomes" id="UP000325755"/>
    </source>
</evidence>
<keyword evidence="2" id="KW-1185">Reference proteome</keyword>
<dbReference type="GO" id="GO:0005524">
    <property type="term" value="F:ATP binding"/>
    <property type="evidence" value="ECO:0007669"/>
    <property type="project" value="InterPro"/>
</dbReference>
<reference evidence="1 2" key="1">
    <citation type="submission" date="2019-09" db="EMBL/GenBank/DDBJ databases">
        <title>Ecophysiology of the spiral-shaped methanotroph Methylospira mobilis as revealed by the complete genome sequence.</title>
        <authorList>
            <person name="Oshkin I.Y."/>
            <person name="Dedysh S.N."/>
            <person name="Miroshnikov K."/>
            <person name="Danilova O.V."/>
            <person name="Hakobyan A."/>
            <person name="Liesack W."/>
        </authorList>
    </citation>
    <scope>NUCLEOTIDE SEQUENCE [LARGE SCALE GENOMIC DNA]</scope>
    <source>
        <strain evidence="1 2">Shm1</strain>
    </source>
</reference>
<dbReference type="PANTHER" id="PTHR42280">
    <property type="entry name" value="CITG FAMILY PROTEIN"/>
    <property type="match status" value="1"/>
</dbReference>
<protein>
    <submittedName>
        <fullName evidence="1">Triphosphoribosyl-dephospho-CoA synthase</fullName>
    </submittedName>
</protein>
<sequence length="296" mass="32822">MLPAQALETAFIESCECELQAFKPGNVSVYSEAHDMTVEDFRVSARVSAPFLADYRLSLGEKIVRAVRATRAAVRCNTNLGILLLAAPLMQACQIDGDSGNLRERLNRVLEETTVDDCAQVYEAIREAAPGGLGEVDAQDVQNTAPQITLYEAMKLAAERDRIAYQYTVSFKDIFDFAIPRYHSGTSRWGDEAWAAVFVFSGLLEKIPDTHIQRKFGNRFTGMVTERMTALNRMLSQSDRPEVAMQLLYEVDTEFKSSGVNPGTTADLTVACLLAVRLENLLCRCVGSLRRDSMDA</sequence>
<proteinExistence type="predicted"/>
<dbReference type="AlphaFoldDB" id="A0A5Q0BSD3"/>
<name>A0A5Q0BSD3_9GAMM</name>
<gene>
    <name evidence="1" type="ORF">F6R98_19010</name>
</gene>
<dbReference type="KEGG" id="mmob:F6R98_19010"/>
<evidence type="ECO:0000313" key="1">
    <source>
        <dbReference type="EMBL" id="QFY45201.1"/>
    </source>
</evidence>
<dbReference type="Pfam" id="PF01874">
    <property type="entry name" value="CitG"/>
    <property type="match status" value="1"/>
</dbReference>
<dbReference type="PANTHER" id="PTHR42280:SF1">
    <property type="entry name" value="CITG FAMILY PROTEIN"/>
    <property type="match status" value="1"/>
</dbReference>
<dbReference type="InParanoid" id="A0A5Q0BSD3"/>
<dbReference type="EMBL" id="CP044205">
    <property type="protein sequence ID" value="QFY45201.1"/>
    <property type="molecule type" value="Genomic_DNA"/>
</dbReference>
<dbReference type="GO" id="GO:0046917">
    <property type="term" value="F:triphosphoribosyl-dephospho-CoA synthase activity"/>
    <property type="evidence" value="ECO:0007669"/>
    <property type="project" value="InterPro"/>
</dbReference>
<dbReference type="OrthoDB" id="8525901at2"/>
<dbReference type="InterPro" id="IPR002736">
    <property type="entry name" value="CitG"/>
</dbReference>
<dbReference type="Gene3D" id="1.10.4200.10">
    <property type="entry name" value="Triphosphoribosyl-dephospho-CoA protein"/>
    <property type="match status" value="1"/>
</dbReference>